<dbReference type="PANTHER" id="PTHR30576:SF0">
    <property type="entry name" value="UNDECAPRENYL-PHOSPHATE N-ACETYLGALACTOSAMINYL 1-PHOSPHATE TRANSFERASE-RELATED"/>
    <property type="match status" value="1"/>
</dbReference>
<dbReference type="PANTHER" id="PTHR30576">
    <property type="entry name" value="COLANIC BIOSYNTHESIS UDP-GLUCOSE LIPID CARRIER TRANSFERASE"/>
    <property type="match status" value="1"/>
</dbReference>
<dbReference type="KEGG" id="fgg:FSB75_15915"/>
<dbReference type="Proteomes" id="UP000321204">
    <property type="component" value="Chromosome"/>
</dbReference>
<dbReference type="InterPro" id="IPR003362">
    <property type="entry name" value="Bact_transf"/>
</dbReference>
<reference evidence="9 10" key="1">
    <citation type="journal article" date="2015" name="Int. J. Syst. Evol. Microbiol.">
        <title>Flavisolibacter ginsenosidimutans sp. nov., with ginsenoside-converting activity isolated from soil used for cultivating ginseng.</title>
        <authorList>
            <person name="Zhao Y."/>
            <person name="Liu Q."/>
            <person name="Kang M.S."/>
            <person name="Jin F."/>
            <person name="Yu H."/>
            <person name="Im W.T."/>
        </authorList>
    </citation>
    <scope>NUCLEOTIDE SEQUENCE [LARGE SCALE GENOMIC DNA]</scope>
    <source>
        <strain evidence="9 10">Gsoil 636</strain>
    </source>
</reference>
<accession>A0A5B8ULW3</accession>
<sequence>MLRESVVLIRVKMFLDLLMIGTIILGVENYFVYPPRLSFLSTFSLALLGNLVTWLLCARSFGLYNDLRLKPFSVEWIMFLKAFGLYALITSFVAFQVFKSYPYNQHQYLLQCVLLFLLLPVQKVLLRVLFKKFRNSPNVKRKVLIVGAGQTGLNFYRDYVQNLHYGYQLAGFVDDQKHPSLNGHYLGKTSELKHVISRHDLDDIVVTLPITRESEINEIVTLAEREGKRVRIIPNFEHFGSGRMQVDRMGNLSMITLRPLPLDSLDNKIYKRIFDIVFSLLVVVCVFSWLFPIIALLIKLTSKGPVFFKQERWGLNNKTIVCWKFRTMKACSCKDVDEAGKYKQASKNDPRITRIGGFLRKTSLDEMPQFINVLFGSMSVIGPRPHPVPLNLESKDAVEKYMMRLWMKPGISGWAQVNGYRGETKDLFLMKKRVRYDLWYIENWTFWLDLQIIVQTLVNAVKGEENAY</sequence>
<dbReference type="InterPro" id="IPR017473">
    <property type="entry name" value="Undecaprenyl-P_gluc_Ptfrase"/>
</dbReference>
<dbReference type="InterPro" id="IPR017475">
    <property type="entry name" value="EPS_sugar_tfrase"/>
</dbReference>
<evidence type="ECO:0000259" key="8">
    <source>
        <dbReference type="Pfam" id="PF02397"/>
    </source>
</evidence>
<evidence type="ECO:0000313" key="9">
    <source>
        <dbReference type="EMBL" id="QEC57322.1"/>
    </source>
</evidence>
<dbReference type="InterPro" id="IPR036291">
    <property type="entry name" value="NAD(P)-bd_dom_sf"/>
</dbReference>
<dbReference type="GO" id="GO:0089702">
    <property type="term" value="F:undecaprenyl-phosphate glucose phosphotransferase activity"/>
    <property type="evidence" value="ECO:0007669"/>
    <property type="project" value="UniProtKB-EC"/>
</dbReference>
<proteinExistence type="inferred from homology"/>
<evidence type="ECO:0000256" key="5">
    <source>
        <dbReference type="ARBA" id="ARBA00022989"/>
    </source>
</evidence>
<dbReference type="GO" id="GO:0016020">
    <property type="term" value="C:membrane"/>
    <property type="evidence" value="ECO:0007669"/>
    <property type="project" value="UniProtKB-SubCell"/>
</dbReference>
<keyword evidence="10" id="KW-1185">Reference proteome</keyword>
<evidence type="ECO:0000256" key="2">
    <source>
        <dbReference type="ARBA" id="ARBA00006464"/>
    </source>
</evidence>
<name>A0A5B8ULW3_9BACT</name>
<evidence type="ECO:0000256" key="1">
    <source>
        <dbReference type="ARBA" id="ARBA00004141"/>
    </source>
</evidence>
<dbReference type="Pfam" id="PF02397">
    <property type="entry name" value="Bac_transf"/>
    <property type="match status" value="1"/>
</dbReference>
<feature type="transmembrane region" description="Helical" evidence="7">
    <location>
        <begin position="7"/>
        <end position="27"/>
    </location>
</feature>
<dbReference type="EC" id="2.7.8.31" evidence="9"/>
<organism evidence="9 10">
    <name type="scientific">Flavisolibacter ginsenosidimutans</name>
    <dbReference type="NCBI Taxonomy" id="661481"/>
    <lineage>
        <taxon>Bacteria</taxon>
        <taxon>Pseudomonadati</taxon>
        <taxon>Bacteroidota</taxon>
        <taxon>Chitinophagia</taxon>
        <taxon>Chitinophagales</taxon>
        <taxon>Chitinophagaceae</taxon>
        <taxon>Flavisolibacter</taxon>
    </lineage>
</organism>
<dbReference type="SUPFAM" id="SSF51735">
    <property type="entry name" value="NAD(P)-binding Rossmann-fold domains"/>
    <property type="match status" value="1"/>
</dbReference>
<dbReference type="AlphaFoldDB" id="A0A5B8ULW3"/>
<dbReference type="EMBL" id="CP042433">
    <property type="protein sequence ID" value="QEC57322.1"/>
    <property type="molecule type" value="Genomic_DNA"/>
</dbReference>
<keyword evidence="4 7" id="KW-0812">Transmembrane</keyword>
<keyword evidence="3 9" id="KW-0808">Transferase</keyword>
<feature type="transmembrane region" description="Helical" evidence="7">
    <location>
        <begin position="76"/>
        <end position="96"/>
    </location>
</feature>
<comment type="subcellular location">
    <subcellularLocation>
        <location evidence="1">Membrane</location>
        <topology evidence="1">Multi-pass membrane protein</topology>
    </subcellularLocation>
</comment>
<keyword evidence="6 7" id="KW-0472">Membrane</keyword>
<evidence type="ECO:0000256" key="6">
    <source>
        <dbReference type="ARBA" id="ARBA00023136"/>
    </source>
</evidence>
<dbReference type="OrthoDB" id="9808602at2"/>
<feature type="transmembrane region" description="Helical" evidence="7">
    <location>
        <begin position="108"/>
        <end position="130"/>
    </location>
</feature>
<keyword evidence="5 7" id="KW-1133">Transmembrane helix</keyword>
<dbReference type="NCBIfam" id="TIGR03023">
    <property type="entry name" value="WcaJ_sugtrans"/>
    <property type="match status" value="1"/>
</dbReference>
<feature type="transmembrane region" description="Helical" evidence="7">
    <location>
        <begin position="276"/>
        <end position="298"/>
    </location>
</feature>
<evidence type="ECO:0000313" key="10">
    <source>
        <dbReference type="Proteomes" id="UP000321204"/>
    </source>
</evidence>
<feature type="domain" description="Bacterial sugar transferase" evidence="8">
    <location>
        <begin position="271"/>
        <end position="461"/>
    </location>
</feature>
<protein>
    <submittedName>
        <fullName evidence="9">Undecaprenyl-phosphate glucose phosphotransferase</fullName>
        <ecNumber evidence="9">2.7.8.31</ecNumber>
    </submittedName>
</protein>
<comment type="similarity">
    <text evidence="2">Belongs to the bacterial sugar transferase family.</text>
</comment>
<evidence type="ECO:0000256" key="4">
    <source>
        <dbReference type="ARBA" id="ARBA00022692"/>
    </source>
</evidence>
<dbReference type="NCBIfam" id="TIGR03025">
    <property type="entry name" value="EPS_sugtrans"/>
    <property type="match status" value="1"/>
</dbReference>
<dbReference type="Gene3D" id="3.40.50.720">
    <property type="entry name" value="NAD(P)-binding Rossmann-like Domain"/>
    <property type="match status" value="1"/>
</dbReference>
<evidence type="ECO:0000256" key="3">
    <source>
        <dbReference type="ARBA" id="ARBA00022679"/>
    </source>
</evidence>
<gene>
    <name evidence="9" type="ORF">FSB75_15915</name>
</gene>
<feature type="transmembrane region" description="Helical" evidence="7">
    <location>
        <begin position="39"/>
        <end position="64"/>
    </location>
</feature>
<evidence type="ECO:0000256" key="7">
    <source>
        <dbReference type="SAM" id="Phobius"/>
    </source>
</evidence>
<dbReference type="Pfam" id="PF13727">
    <property type="entry name" value="CoA_binding_3"/>
    <property type="match status" value="1"/>
</dbReference>